<protein>
    <submittedName>
        <fullName evidence="3">Uncharacterized protein</fullName>
    </submittedName>
</protein>
<keyword evidence="2" id="KW-1133">Transmembrane helix</keyword>
<evidence type="ECO:0000256" key="2">
    <source>
        <dbReference type="SAM" id="Phobius"/>
    </source>
</evidence>
<evidence type="ECO:0000256" key="1">
    <source>
        <dbReference type="SAM" id="Coils"/>
    </source>
</evidence>
<dbReference type="RefSeq" id="WP_073313123.1">
    <property type="nucleotide sequence ID" value="NZ_FQYP01000001.1"/>
</dbReference>
<keyword evidence="2" id="KW-0812">Transmembrane</keyword>
<proteinExistence type="predicted"/>
<dbReference type="AlphaFoldDB" id="A0A1M6AMR2"/>
<evidence type="ECO:0000313" key="4">
    <source>
        <dbReference type="Proteomes" id="UP000184432"/>
    </source>
</evidence>
<name>A0A1M6AMR2_9FLAO</name>
<feature type="coiled-coil region" evidence="1">
    <location>
        <begin position="83"/>
        <end position="110"/>
    </location>
</feature>
<keyword evidence="2" id="KW-0472">Membrane</keyword>
<dbReference type="Proteomes" id="UP000184432">
    <property type="component" value="Unassembled WGS sequence"/>
</dbReference>
<accession>A0A1M6AMR2</accession>
<dbReference type="OrthoDB" id="1159013at2"/>
<dbReference type="EMBL" id="FQYP01000001">
    <property type="protein sequence ID" value="SHI37735.1"/>
    <property type="molecule type" value="Genomic_DNA"/>
</dbReference>
<keyword evidence="4" id="KW-1185">Reference proteome</keyword>
<keyword evidence="1" id="KW-0175">Coiled coil</keyword>
<evidence type="ECO:0000313" key="3">
    <source>
        <dbReference type="EMBL" id="SHI37735.1"/>
    </source>
</evidence>
<dbReference type="STRING" id="570521.SAMN04488508_101375"/>
<organism evidence="3 4">
    <name type="scientific">Aquimarina spongiae</name>
    <dbReference type="NCBI Taxonomy" id="570521"/>
    <lineage>
        <taxon>Bacteria</taxon>
        <taxon>Pseudomonadati</taxon>
        <taxon>Bacteroidota</taxon>
        <taxon>Flavobacteriia</taxon>
        <taxon>Flavobacteriales</taxon>
        <taxon>Flavobacteriaceae</taxon>
        <taxon>Aquimarina</taxon>
    </lineage>
</organism>
<feature type="transmembrane region" description="Helical" evidence="2">
    <location>
        <begin position="45"/>
        <end position="65"/>
    </location>
</feature>
<sequence>MDKKEEELLSMHYQIEKTDIKQQQLEDRLGSISKDLDKSKTVRNLYFVLIVLLLLITAGAGFYLVKKDKIFASGLNEDNSEEIQKLLVTNDSLKKALHKLKEDVAAYQNKNSGVGANGEEALDSIQEESKLKFERIYCYITKAFESNDATFIEADFIEFYEGRKAVMKAKEFGEAEYDIDKDGDTLYYLYNNYYINNQNSKSRILELDDKARVRIDDINQISNGFPLKAFQRIIKKKQVFVLETNNGVVYSITQKKLP</sequence>
<gene>
    <name evidence="3" type="ORF">SAMN04488508_101375</name>
</gene>
<reference evidence="4" key="1">
    <citation type="submission" date="2016-11" db="EMBL/GenBank/DDBJ databases">
        <authorList>
            <person name="Varghese N."/>
            <person name="Submissions S."/>
        </authorList>
    </citation>
    <scope>NUCLEOTIDE SEQUENCE [LARGE SCALE GENOMIC DNA]</scope>
    <source>
        <strain evidence="4">DSM 22623</strain>
    </source>
</reference>